<dbReference type="RefSeq" id="XP_024701384.1">
    <property type="nucleotide sequence ID" value="XM_024845908.1"/>
</dbReference>
<dbReference type="VEuPathDB" id="FungiDB:P170DRAFT_390553"/>
<feature type="non-terminal residue" evidence="1">
    <location>
        <position position="287"/>
    </location>
</feature>
<comment type="caution">
    <text evidence="1">The sequence shown here is derived from an EMBL/GenBank/DDBJ whole genome shotgun (WGS) entry which is preliminary data.</text>
</comment>
<dbReference type="PANTHER" id="PTHR38790:SF9">
    <property type="entry name" value="F-BOX DOMAIN-CONTAINING PROTEIN"/>
    <property type="match status" value="1"/>
</dbReference>
<name>A0A2I2FZM0_9EURO</name>
<keyword evidence="2" id="KW-1185">Reference proteome</keyword>
<protein>
    <submittedName>
        <fullName evidence="1">Uncharacterized protein</fullName>
    </submittedName>
</protein>
<gene>
    <name evidence="1" type="ORF">P170DRAFT_390553</name>
</gene>
<dbReference type="PANTHER" id="PTHR38790">
    <property type="entry name" value="2EXR DOMAIN-CONTAINING PROTEIN-RELATED"/>
    <property type="match status" value="1"/>
</dbReference>
<dbReference type="OrthoDB" id="5413827at2759"/>
<evidence type="ECO:0000313" key="2">
    <source>
        <dbReference type="Proteomes" id="UP000234275"/>
    </source>
</evidence>
<dbReference type="AlphaFoldDB" id="A0A2I2FZM0"/>
<evidence type="ECO:0000313" key="1">
    <source>
        <dbReference type="EMBL" id="PLB46082.1"/>
    </source>
</evidence>
<dbReference type="EMBL" id="MSFO01000007">
    <property type="protein sequence ID" value="PLB46082.1"/>
    <property type="molecule type" value="Genomic_DNA"/>
</dbReference>
<dbReference type="GeneID" id="36553607"/>
<reference evidence="1 2" key="1">
    <citation type="submission" date="2016-12" db="EMBL/GenBank/DDBJ databases">
        <title>The genomes of Aspergillus section Nigri reveals drivers in fungal speciation.</title>
        <authorList>
            <consortium name="DOE Joint Genome Institute"/>
            <person name="Vesth T.C."/>
            <person name="Nybo J."/>
            <person name="Theobald S."/>
            <person name="Brandl J."/>
            <person name="Frisvad J.C."/>
            <person name="Nielsen K.F."/>
            <person name="Lyhne E.K."/>
            <person name="Kogle M.E."/>
            <person name="Kuo A."/>
            <person name="Riley R."/>
            <person name="Clum A."/>
            <person name="Nolan M."/>
            <person name="Lipzen A."/>
            <person name="Salamov A."/>
            <person name="Henrissat B."/>
            <person name="Wiebenga A."/>
            <person name="De Vries R.P."/>
            <person name="Grigoriev I.V."/>
            <person name="Mortensen U.H."/>
            <person name="Andersen M.R."/>
            <person name="Baker S.E."/>
        </authorList>
    </citation>
    <scope>NUCLEOTIDE SEQUENCE [LARGE SCALE GENOMIC DNA]</scope>
    <source>
        <strain evidence="1 2">IBT 23096</strain>
    </source>
</reference>
<organism evidence="1 2">
    <name type="scientific">Aspergillus steynii IBT 23096</name>
    <dbReference type="NCBI Taxonomy" id="1392250"/>
    <lineage>
        <taxon>Eukaryota</taxon>
        <taxon>Fungi</taxon>
        <taxon>Dikarya</taxon>
        <taxon>Ascomycota</taxon>
        <taxon>Pezizomycotina</taxon>
        <taxon>Eurotiomycetes</taxon>
        <taxon>Eurotiomycetidae</taxon>
        <taxon>Eurotiales</taxon>
        <taxon>Aspergillaceae</taxon>
        <taxon>Aspergillus</taxon>
        <taxon>Aspergillus subgen. Circumdati</taxon>
    </lineage>
</organism>
<proteinExistence type="predicted"/>
<sequence length="287" mass="32917">MAKRSPFVSLGQMEQSLGYELTSSPEFRHDVQRFYSDLTPVLESIYDQTRKELEEHLSAKRRPDSAAHEITPVAGAAFLKLPRELRDRIYTYAIPRQEWKVVNADYLGGVNLAGGLGDPTGFYFPLRIGLSLINLNRQIRTEALPLVHRRTMFRLGDMDDFIKLAITVGEVGRENIESLEFAWQSRSDIEATVENEPDIEDPYGKPPTLHAVRCVQLLRQLKRLRFLRLIFPDDLVSNKTDDEIKLNPGIQGLFSIRGIQTVEVRNEHSVSLEKVDVLRDLRQRMES</sequence>
<dbReference type="Proteomes" id="UP000234275">
    <property type="component" value="Unassembled WGS sequence"/>
</dbReference>
<accession>A0A2I2FZM0</accession>